<evidence type="ECO:0000256" key="1">
    <source>
        <dbReference type="SAM" id="MobiDB-lite"/>
    </source>
</evidence>
<evidence type="ECO:0000313" key="2">
    <source>
        <dbReference type="EMBL" id="JAT28680.1"/>
    </source>
</evidence>
<protein>
    <submittedName>
        <fullName evidence="2">Uncharacterized protein</fullName>
    </submittedName>
</protein>
<sequence length="216" mass="24403">LALNRFLLAYRNATHSTTNETPAKLMFNRCLRTRFDLLRPSIVNTVQRNQGKQISNYGGRKTRELYVGQPVLVRDYRGKGKWIEGVIVNMLSSVSYLVKIKNGFVWKRHIDQLIAVPNDSNVTSNVNSNVNPNDLLLPKCQVGRGSDHMVGAERTADTPPTSSTPVRSPRMDHAPRQSISSPLRQSMTSPSVVRQSQNIEPRYPVRDRRPVSKLNL</sequence>
<organism evidence="2">
    <name type="scientific">Graphocephala atropunctata</name>
    <dbReference type="NCBI Taxonomy" id="36148"/>
    <lineage>
        <taxon>Eukaryota</taxon>
        <taxon>Metazoa</taxon>
        <taxon>Ecdysozoa</taxon>
        <taxon>Arthropoda</taxon>
        <taxon>Hexapoda</taxon>
        <taxon>Insecta</taxon>
        <taxon>Pterygota</taxon>
        <taxon>Neoptera</taxon>
        <taxon>Paraneoptera</taxon>
        <taxon>Hemiptera</taxon>
        <taxon>Auchenorrhyncha</taxon>
        <taxon>Membracoidea</taxon>
        <taxon>Cicadellidae</taxon>
        <taxon>Cicadellinae</taxon>
        <taxon>Cicadellini</taxon>
        <taxon>Graphocephala</taxon>
    </lineage>
</organism>
<feature type="region of interest" description="Disordered" evidence="1">
    <location>
        <begin position="150"/>
        <end position="216"/>
    </location>
</feature>
<dbReference type="InterPro" id="IPR050951">
    <property type="entry name" value="Retrovirus_Pol_polyprotein"/>
</dbReference>
<reference evidence="2" key="1">
    <citation type="submission" date="2015-11" db="EMBL/GenBank/DDBJ databases">
        <title>De novo transcriptome assembly of four potential Pierce s Disease insect vectors from Arizona vineyards.</title>
        <authorList>
            <person name="Tassone E.E."/>
        </authorList>
    </citation>
    <scope>NUCLEOTIDE SEQUENCE</scope>
</reference>
<name>A0A1B6LYI5_9HEMI</name>
<feature type="non-terminal residue" evidence="2">
    <location>
        <position position="1"/>
    </location>
</feature>
<dbReference type="EMBL" id="GEBQ01011297">
    <property type="protein sequence ID" value="JAT28680.1"/>
    <property type="molecule type" value="Transcribed_RNA"/>
</dbReference>
<dbReference type="PANTHER" id="PTHR37984">
    <property type="entry name" value="PROTEIN CBG26694"/>
    <property type="match status" value="1"/>
</dbReference>
<feature type="compositionally biased region" description="Low complexity" evidence="1">
    <location>
        <begin position="158"/>
        <end position="168"/>
    </location>
</feature>
<accession>A0A1B6LYI5</accession>
<feature type="compositionally biased region" description="Polar residues" evidence="1">
    <location>
        <begin position="177"/>
        <end position="199"/>
    </location>
</feature>
<gene>
    <name evidence="2" type="ORF">g.16951</name>
</gene>
<dbReference type="PANTHER" id="PTHR37984:SF5">
    <property type="entry name" value="PROTEIN NYNRIN-LIKE"/>
    <property type="match status" value="1"/>
</dbReference>
<dbReference type="AlphaFoldDB" id="A0A1B6LYI5"/>
<proteinExistence type="predicted"/>